<organism evidence="1 2">
    <name type="scientific">Candidatus Campbellbacteria bacterium RIFOXYC2_FULL_35_25</name>
    <dbReference type="NCBI Taxonomy" id="1797582"/>
    <lineage>
        <taxon>Bacteria</taxon>
        <taxon>Candidatus Campbelliibacteriota</taxon>
    </lineage>
</organism>
<evidence type="ECO:0000313" key="1">
    <source>
        <dbReference type="EMBL" id="OGD67009.1"/>
    </source>
</evidence>
<reference evidence="1 2" key="1">
    <citation type="journal article" date="2016" name="Nat. Commun.">
        <title>Thousands of microbial genomes shed light on interconnected biogeochemical processes in an aquifer system.</title>
        <authorList>
            <person name="Anantharaman K."/>
            <person name="Brown C.T."/>
            <person name="Hug L.A."/>
            <person name="Sharon I."/>
            <person name="Castelle C.J."/>
            <person name="Probst A.J."/>
            <person name="Thomas B.C."/>
            <person name="Singh A."/>
            <person name="Wilkins M.J."/>
            <person name="Karaoz U."/>
            <person name="Brodie E.L."/>
            <person name="Williams K.H."/>
            <person name="Hubbard S.S."/>
            <person name="Banfield J.F."/>
        </authorList>
    </citation>
    <scope>NUCLEOTIDE SEQUENCE [LARGE SCALE GENOMIC DNA]</scope>
</reference>
<name>A0A1F5EHV2_9BACT</name>
<proteinExistence type="predicted"/>
<protein>
    <submittedName>
        <fullName evidence="1">Uncharacterized protein</fullName>
    </submittedName>
</protein>
<dbReference type="AlphaFoldDB" id="A0A1F5EHV2"/>
<dbReference type="EMBL" id="MFAE01000010">
    <property type="protein sequence ID" value="OGD67009.1"/>
    <property type="molecule type" value="Genomic_DNA"/>
</dbReference>
<comment type="caution">
    <text evidence="1">The sequence shown here is derived from an EMBL/GenBank/DDBJ whole genome shotgun (WGS) entry which is preliminary data.</text>
</comment>
<accession>A0A1F5EHV2</accession>
<dbReference type="Proteomes" id="UP000179003">
    <property type="component" value="Unassembled WGS sequence"/>
</dbReference>
<gene>
    <name evidence="1" type="ORF">A2442_02645</name>
</gene>
<evidence type="ECO:0000313" key="2">
    <source>
        <dbReference type="Proteomes" id="UP000179003"/>
    </source>
</evidence>
<sequence>MKFVLIHQRAFGSQKGGNMQRKLWLLFLLALCMSGIGIAFGQKDNGVVNGYKVTYQDGTTSEHAPKQGEVIVFKQPFVIPSLPTPAAATPADTVQTSVEKSN</sequence>